<keyword evidence="6" id="KW-1185">Reference proteome</keyword>
<dbReference type="PANTHER" id="PTHR11066:SF34">
    <property type="entry name" value="ACYL-COENZYME A THIOESTERASE 8"/>
    <property type="match status" value="1"/>
</dbReference>
<evidence type="ECO:0000256" key="2">
    <source>
        <dbReference type="ARBA" id="ARBA00022801"/>
    </source>
</evidence>
<feature type="domain" description="Acyl-CoA thioesterase-like N-terminal HotDog" evidence="3">
    <location>
        <begin position="28"/>
        <end position="109"/>
    </location>
</feature>
<feature type="domain" description="Acyl-CoA thioesterase-like C-terminal" evidence="4">
    <location>
        <begin position="154"/>
        <end position="289"/>
    </location>
</feature>
<dbReference type="InterPro" id="IPR042171">
    <property type="entry name" value="Acyl-CoA_hotdog"/>
</dbReference>
<comment type="similarity">
    <text evidence="1">Belongs to the C/M/P thioester hydrolase family.</text>
</comment>
<dbReference type="CDD" id="cd03444">
    <property type="entry name" value="Thioesterase_II_repeat1"/>
    <property type="match status" value="1"/>
</dbReference>
<accession>A0ABU7MSW5</accession>
<dbReference type="Pfam" id="PF20789">
    <property type="entry name" value="4HBT_3C"/>
    <property type="match status" value="1"/>
</dbReference>
<evidence type="ECO:0000256" key="1">
    <source>
        <dbReference type="ARBA" id="ARBA00006538"/>
    </source>
</evidence>
<organism evidence="5 6">
    <name type="scientific">Gordonia prachuapensis</name>
    <dbReference type="NCBI Taxonomy" id="3115651"/>
    <lineage>
        <taxon>Bacteria</taxon>
        <taxon>Bacillati</taxon>
        <taxon>Actinomycetota</taxon>
        <taxon>Actinomycetes</taxon>
        <taxon>Mycobacteriales</taxon>
        <taxon>Gordoniaceae</taxon>
        <taxon>Gordonia</taxon>
    </lineage>
</organism>
<proteinExistence type="inferred from homology"/>
<dbReference type="EMBL" id="JAZDUE010000007">
    <property type="protein sequence ID" value="MEE4023362.1"/>
    <property type="molecule type" value="Genomic_DNA"/>
</dbReference>
<dbReference type="PANTHER" id="PTHR11066">
    <property type="entry name" value="ACYL-COA THIOESTERASE"/>
    <property type="match status" value="1"/>
</dbReference>
<dbReference type="Proteomes" id="UP001335729">
    <property type="component" value="Unassembled WGS sequence"/>
</dbReference>
<gene>
    <name evidence="5" type="ORF">V1Y59_09765</name>
</gene>
<protein>
    <submittedName>
        <fullName evidence="5">Acyl-CoA thioesterase domain-containing protein</fullName>
    </submittedName>
</protein>
<name>A0ABU7MSW5_9ACTN</name>
<sequence>MSAALFTELLDVLDVARRGECTFVGPTWTHRLPRLFGGQVLAQALVAAGYTVPTGRAPHSLHAYFLRGGDPDLPVHLDVDTVRDGGTLSTRVVHARQHDNQIFTMTTSFAAKELFGETELDRQESDATPLPEPTTLAELGDRLASARSALPAWWADGQPFDIRFVDDPSALASGVTQRPIQRFWARAAEPRVDQQLDPTTNCALLAFLSDLNLLDPALMPLGRSWYGNGYTEGASVDHAMWFHAIPHVDQWLSVEQTSPVTAGGRALCTAHFRDATGALVATANQEGLVRAPTT</sequence>
<dbReference type="RefSeq" id="WP_330504653.1">
    <property type="nucleotide sequence ID" value="NZ_JAZDUE010000007.1"/>
</dbReference>
<dbReference type="Gene3D" id="2.40.160.210">
    <property type="entry name" value="Acyl-CoA thioesterase, double hotdog domain"/>
    <property type="match status" value="1"/>
</dbReference>
<dbReference type="InterPro" id="IPR029069">
    <property type="entry name" value="HotDog_dom_sf"/>
</dbReference>
<comment type="caution">
    <text evidence="5">The sequence shown here is derived from an EMBL/GenBank/DDBJ whole genome shotgun (WGS) entry which is preliminary data.</text>
</comment>
<keyword evidence="2" id="KW-0378">Hydrolase</keyword>
<dbReference type="InterPro" id="IPR003703">
    <property type="entry name" value="Acyl_CoA_thio"/>
</dbReference>
<dbReference type="InterPro" id="IPR049450">
    <property type="entry name" value="ACOT8-like_C"/>
</dbReference>
<reference evidence="5 6" key="1">
    <citation type="submission" date="2024-01" db="EMBL/GenBank/DDBJ databases">
        <title>Draft genome sequence of Gordonia sp. PKS22-38.</title>
        <authorList>
            <person name="Suphannarot A."/>
            <person name="Mingma R."/>
        </authorList>
    </citation>
    <scope>NUCLEOTIDE SEQUENCE [LARGE SCALE GENOMIC DNA]</scope>
    <source>
        <strain evidence="5 6">PKS22-38</strain>
    </source>
</reference>
<dbReference type="CDD" id="cd03445">
    <property type="entry name" value="Thioesterase_II_repeat2"/>
    <property type="match status" value="1"/>
</dbReference>
<dbReference type="Pfam" id="PF13622">
    <property type="entry name" value="4HBT_3"/>
    <property type="match status" value="1"/>
</dbReference>
<evidence type="ECO:0000259" key="3">
    <source>
        <dbReference type="Pfam" id="PF13622"/>
    </source>
</evidence>
<evidence type="ECO:0000313" key="6">
    <source>
        <dbReference type="Proteomes" id="UP001335729"/>
    </source>
</evidence>
<dbReference type="InterPro" id="IPR049449">
    <property type="entry name" value="TesB_ACOT8-like_N"/>
</dbReference>
<dbReference type="SUPFAM" id="SSF54637">
    <property type="entry name" value="Thioesterase/thiol ester dehydrase-isomerase"/>
    <property type="match status" value="2"/>
</dbReference>
<evidence type="ECO:0000313" key="5">
    <source>
        <dbReference type="EMBL" id="MEE4023362.1"/>
    </source>
</evidence>
<evidence type="ECO:0000259" key="4">
    <source>
        <dbReference type="Pfam" id="PF20789"/>
    </source>
</evidence>